<dbReference type="GO" id="GO:0005886">
    <property type="term" value="C:plasma membrane"/>
    <property type="evidence" value="ECO:0007669"/>
    <property type="project" value="UniProtKB-SubCell"/>
</dbReference>
<keyword evidence="4" id="KW-1003">Cell membrane</keyword>
<dbReference type="PANTHER" id="PTHR45453">
    <property type="entry name" value="PHOSPHATE REGULON SENSOR PROTEIN PHOR"/>
    <property type="match status" value="1"/>
</dbReference>
<proteinExistence type="predicted"/>
<keyword evidence="13" id="KW-1185">Reference proteome</keyword>
<evidence type="ECO:0000256" key="1">
    <source>
        <dbReference type="ARBA" id="ARBA00000085"/>
    </source>
</evidence>
<dbReference type="GO" id="GO:0000155">
    <property type="term" value="F:phosphorelay sensor kinase activity"/>
    <property type="evidence" value="ECO:0007669"/>
    <property type="project" value="TreeGrafter"/>
</dbReference>
<dbReference type="Gene3D" id="3.30.565.10">
    <property type="entry name" value="Histidine kinase-like ATPase, C-terminal domain"/>
    <property type="match status" value="1"/>
</dbReference>
<dbReference type="AlphaFoldDB" id="K8ZAB9"/>
<evidence type="ECO:0000256" key="6">
    <source>
        <dbReference type="ARBA" id="ARBA00022692"/>
    </source>
</evidence>
<evidence type="ECO:0000256" key="7">
    <source>
        <dbReference type="ARBA" id="ARBA00022777"/>
    </source>
</evidence>
<name>K8ZAB9_9ENTE</name>
<dbReference type="InterPro" id="IPR005467">
    <property type="entry name" value="His_kinase_dom"/>
</dbReference>
<dbReference type="PANTHER" id="PTHR45453:SF2">
    <property type="entry name" value="HISTIDINE KINASE"/>
    <property type="match status" value="1"/>
</dbReference>
<keyword evidence="7 12" id="KW-0418">Kinase</keyword>
<gene>
    <name evidence="12" type="ORF">C683_0027</name>
</gene>
<keyword evidence="10" id="KW-0472">Membrane</keyword>
<evidence type="ECO:0000313" key="13">
    <source>
        <dbReference type="Proteomes" id="UP000016057"/>
    </source>
</evidence>
<dbReference type="EC" id="2.7.13.3" evidence="3"/>
<dbReference type="GO" id="GO:0016036">
    <property type="term" value="P:cellular response to phosphate starvation"/>
    <property type="evidence" value="ECO:0007669"/>
    <property type="project" value="TreeGrafter"/>
</dbReference>
<keyword evidence="5" id="KW-0808">Transferase</keyword>
<evidence type="ECO:0000313" key="12">
    <source>
        <dbReference type="EMBL" id="EKU27984.1"/>
    </source>
</evidence>
<dbReference type="InterPro" id="IPR036890">
    <property type="entry name" value="HATPase_C_sf"/>
</dbReference>
<dbReference type="InterPro" id="IPR004358">
    <property type="entry name" value="Sig_transdc_His_kin-like_C"/>
</dbReference>
<feature type="domain" description="Histidine kinase" evidence="11">
    <location>
        <begin position="56"/>
        <end position="261"/>
    </location>
</feature>
<reference evidence="12 13" key="1">
    <citation type="journal article" date="2013" name="Genome Announc.">
        <title>Draft Genome Sequence of Catellicoccus marimammalium, a Novel Species Commonly Found in Gull Feces.</title>
        <authorList>
            <person name="Weigand M.R."/>
            <person name="Ryu H."/>
            <person name="Bozcek L."/>
            <person name="Konstantinidis K.T."/>
            <person name="Santo Domingo J.W."/>
        </authorList>
    </citation>
    <scope>NUCLEOTIDE SEQUENCE [LARGE SCALE GENOMIC DNA]</scope>
    <source>
        <strain evidence="12 13">M35/04/3</strain>
    </source>
</reference>
<comment type="subcellular location">
    <subcellularLocation>
        <location evidence="2">Cell membrane</location>
        <topology evidence="2">Multi-pass membrane protein</topology>
    </subcellularLocation>
</comment>
<dbReference type="Pfam" id="PF02518">
    <property type="entry name" value="HATPase_c"/>
    <property type="match status" value="1"/>
</dbReference>
<dbReference type="STRING" id="1234409.C683_0027"/>
<dbReference type="EMBL" id="AMYT01000002">
    <property type="protein sequence ID" value="EKU27984.1"/>
    <property type="molecule type" value="Genomic_DNA"/>
</dbReference>
<evidence type="ECO:0000256" key="5">
    <source>
        <dbReference type="ARBA" id="ARBA00022679"/>
    </source>
</evidence>
<dbReference type="InterPro" id="IPR050351">
    <property type="entry name" value="BphY/WalK/GraS-like"/>
</dbReference>
<evidence type="ECO:0000259" key="11">
    <source>
        <dbReference type="PROSITE" id="PS50109"/>
    </source>
</evidence>
<organism evidence="12 13">
    <name type="scientific">Catellicoccus marimammalium M35/04/3</name>
    <dbReference type="NCBI Taxonomy" id="1234409"/>
    <lineage>
        <taxon>Bacteria</taxon>
        <taxon>Bacillati</taxon>
        <taxon>Bacillota</taxon>
        <taxon>Bacilli</taxon>
        <taxon>Lactobacillales</taxon>
        <taxon>Enterococcaceae</taxon>
        <taxon>Catellicoccus</taxon>
    </lineage>
</organism>
<evidence type="ECO:0000256" key="10">
    <source>
        <dbReference type="ARBA" id="ARBA00023136"/>
    </source>
</evidence>
<comment type="catalytic activity">
    <reaction evidence="1">
        <text>ATP + protein L-histidine = ADP + protein N-phospho-L-histidine.</text>
        <dbReference type="EC" id="2.7.13.3"/>
    </reaction>
</comment>
<evidence type="ECO:0000256" key="3">
    <source>
        <dbReference type="ARBA" id="ARBA00012438"/>
    </source>
</evidence>
<dbReference type="GO" id="GO:0004721">
    <property type="term" value="F:phosphoprotein phosphatase activity"/>
    <property type="evidence" value="ECO:0007669"/>
    <property type="project" value="TreeGrafter"/>
</dbReference>
<dbReference type="SMART" id="SM00387">
    <property type="entry name" value="HATPase_c"/>
    <property type="match status" value="1"/>
</dbReference>
<dbReference type="PATRIC" id="fig|1234409.3.peg.25"/>
<comment type="caution">
    <text evidence="12">The sequence shown here is derived from an EMBL/GenBank/DDBJ whole genome shotgun (WGS) entry which is preliminary data.</text>
</comment>
<protein>
    <recommendedName>
        <fullName evidence="3">histidine kinase</fullName>
        <ecNumber evidence="3">2.7.13.3</ecNumber>
    </recommendedName>
</protein>
<accession>K8ZAB9</accession>
<dbReference type="PROSITE" id="PS50109">
    <property type="entry name" value="HIS_KIN"/>
    <property type="match status" value="1"/>
</dbReference>
<evidence type="ECO:0000256" key="4">
    <source>
        <dbReference type="ARBA" id="ARBA00022475"/>
    </source>
</evidence>
<keyword evidence="8" id="KW-1133">Transmembrane helix</keyword>
<evidence type="ECO:0000256" key="9">
    <source>
        <dbReference type="ARBA" id="ARBA00023012"/>
    </source>
</evidence>
<evidence type="ECO:0000256" key="8">
    <source>
        <dbReference type="ARBA" id="ARBA00022989"/>
    </source>
</evidence>
<dbReference type="SUPFAM" id="SSF55874">
    <property type="entry name" value="ATPase domain of HSP90 chaperone/DNA topoisomerase II/histidine kinase"/>
    <property type="match status" value="1"/>
</dbReference>
<dbReference type="Proteomes" id="UP000016057">
    <property type="component" value="Unassembled WGS sequence"/>
</dbReference>
<evidence type="ECO:0000256" key="2">
    <source>
        <dbReference type="ARBA" id="ARBA00004651"/>
    </source>
</evidence>
<dbReference type="eggNOG" id="COG2205">
    <property type="taxonomic scope" value="Bacteria"/>
</dbReference>
<dbReference type="InterPro" id="IPR003594">
    <property type="entry name" value="HATPase_dom"/>
</dbReference>
<keyword evidence="6" id="KW-0812">Transmembrane</keyword>
<keyword evidence="9" id="KW-0902">Two-component regulatory system</keyword>
<dbReference type="PRINTS" id="PR00344">
    <property type="entry name" value="BCTRLSENSOR"/>
</dbReference>
<sequence length="265" mass="31086">MKECDKPYLMGELTSRPTFFAARKTNDYLEEMTENYHTLLAKERKEKEEYYNYIQLWVHEIKLPLASLQLLCENEHLTKENVYPLVRRMNFFVEQTLFCAKGTFVHKDYHIQTYDAVTLLQESIQDMAFELIQAGFSLQLPKNSFPLRTDKQWIQFIIKQILQNSWKYRSKEQPTLTFVCLETKKEQQIQIIDNGVGISAKDLPHIFEKGYTGEKGRQTKSATGLGLYLCEQLAEQLNIKITADSEVEKGTTITLHFPIYQRTTF</sequence>